<keyword evidence="5 9" id="KW-1133">Transmembrane helix</keyword>
<dbReference type="EMBL" id="JBAMIC010003531">
    <property type="protein sequence ID" value="KAK7088961.1"/>
    <property type="molecule type" value="Genomic_DNA"/>
</dbReference>
<keyword evidence="2 9" id="KW-0812">Transmembrane</keyword>
<feature type="compositionally biased region" description="Low complexity" evidence="8">
    <location>
        <begin position="75"/>
        <end position="92"/>
    </location>
</feature>
<evidence type="ECO:0000313" key="11">
    <source>
        <dbReference type="Proteomes" id="UP001374579"/>
    </source>
</evidence>
<feature type="transmembrane region" description="Helical" evidence="9">
    <location>
        <begin position="6"/>
        <end position="26"/>
    </location>
</feature>
<feature type="region of interest" description="Disordered" evidence="8">
    <location>
        <begin position="32"/>
        <end position="169"/>
    </location>
</feature>
<evidence type="ECO:0000313" key="10">
    <source>
        <dbReference type="EMBL" id="KAK7088961.1"/>
    </source>
</evidence>
<sequence length="169" mass="18111">MGALVGGIVAGVAVIIIVVVVVVVCVRRKRKQKPAGSALGSSNDTATENDENTYEVPAHRPPNAQPEHVYNDSNTATTTTTTTPSHSIATTTGDLHNITTNQRRGQGKKSDNVYHNPVYVNENPPGEESSGLQQHPTYVNGHPQTVHGDVDANRDSNPYYSEIKDTGIN</sequence>
<keyword evidence="11" id="KW-1185">Reference proteome</keyword>
<feature type="compositionally biased region" description="Polar residues" evidence="8">
    <location>
        <begin position="93"/>
        <end position="104"/>
    </location>
</feature>
<evidence type="ECO:0000256" key="8">
    <source>
        <dbReference type="SAM" id="MobiDB-lite"/>
    </source>
</evidence>
<name>A0AAN9AL42_9CAEN</name>
<proteinExistence type="predicted"/>
<organism evidence="10 11">
    <name type="scientific">Littorina saxatilis</name>
    <dbReference type="NCBI Taxonomy" id="31220"/>
    <lineage>
        <taxon>Eukaryota</taxon>
        <taxon>Metazoa</taxon>
        <taxon>Spiralia</taxon>
        <taxon>Lophotrochozoa</taxon>
        <taxon>Mollusca</taxon>
        <taxon>Gastropoda</taxon>
        <taxon>Caenogastropoda</taxon>
        <taxon>Littorinimorpha</taxon>
        <taxon>Littorinoidea</taxon>
        <taxon>Littorinidae</taxon>
        <taxon>Littorina</taxon>
    </lineage>
</organism>
<dbReference type="InterPro" id="IPR013836">
    <property type="entry name" value="CD34/Podocalyxin"/>
</dbReference>
<evidence type="ECO:0000256" key="2">
    <source>
        <dbReference type="ARBA" id="ARBA00022692"/>
    </source>
</evidence>
<reference evidence="10 11" key="1">
    <citation type="submission" date="2024-02" db="EMBL/GenBank/DDBJ databases">
        <title>Chromosome-scale genome assembly of the rough periwinkle Littorina saxatilis.</title>
        <authorList>
            <person name="De Jode A."/>
            <person name="Faria R."/>
            <person name="Formenti G."/>
            <person name="Sims Y."/>
            <person name="Smith T.P."/>
            <person name="Tracey A."/>
            <person name="Wood J.M.D."/>
            <person name="Zagrodzka Z.B."/>
            <person name="Johannesson K."/>
            <person name="Butlin R.K."/>
            <person name="Leder E.H."/>
        </authorList>
    </citation>
    <scope>NUCLEOTIDE SEQUENCE [LARGE SCALE GENOMIC DNA]</scope>
    <source>
        <strain evidence="10">Snail1</strain>
        <tissue evidence="10">Muscle</tissue>
    </source>
</reference>
<dbReference type="Proteomes" id="UP001374579">
    <property type="component" value="Unassembled WGS sequence"/>
</dbReference>
<dbReference type="Pfam" id="PF06365">
    <property type="entry name" value="CD34_antigen"/>
    <property type="match status" value="1"/>
</dbReference>
<dbReference type="GO" id="GO:0007155">
    <property type="term" value="P:cell adhesion"/>
    <property type="evidence" value="ECO:0007669"/>
    <property type="project" value="UniProtKB-KW"/>
</dbReference>
<evidence type="ECO:0000256" key="3">
    <source>
        <dbReference type="ARBA" id="ARBA00022729"/>
    </source>
</evidence>
<keyword evidence="3" id="KW-0732">Signal</keyword>
<keyword evidence="7" id="KW-0325">Glycoprotein</keyword>
<keyword evidence="6 9" id="KW-0472">Membrane</keyword>
<keyword evidence="4" id="KW-0130">Cell adhesion</keyword>
<evidence type="ECO:0000256" key="4">
    <source>
        <dbReference type="ARBA" id="ARBA00022889"/>
    </source>
</evidence>
<evidence type="ECO:0000256" key="1">
    <source>
        <dbReference type="ARBA" id="ARBA00004479"/>
    </source>
</evidence>
<evidence type="ECO:0000256" key="9">
    <source>
        <dbReference type="SAM" id="Phobius"/>
    </source>
</evidence>
<protein>
    <submittedName>
        <fullName evidence="10">Uncharacterized protein</fullName>
    </submittedName>
</protein>
<evidence type="ECO:0000256" key="5">
    <source>
        <dbReference type="ARBA" id="ARBA00022989"/>
    </source>
</evidence>
<evidence type="ECO:0000256" key="6">
    <source>
        <dbReference type="ARBA" id="ARBA00023136"/>
    </source>
</evidence>
<gene>
    <name evidence="10" type="ORF">V1264_024548</name>
</gene>
<comment type="subcellular location">
    <subcellularLocation>
        <location evidence="1">Membrane</location>
        <topology evidence="1">Single-pass type I membrane protein</topology>
    </subcellularLocation>
</comment>
<dbReference type="GO" id="GO:0005886">
    <property type="term" value="C:plasma membrane"/>
    <property type="evidence" value="ECO:0007669"/>
    <property type="project" value="UniProtKB-ARBA"/>
</dbReference>
<comment type="caution">
    <text evidence="10">The sequence shown here is derived from an EMBL/GenBank/DDBJ whole genome shotgun (WGS) entry which is preliminary data.</text>
</comment>
<evidence type="ECO:0000256" key="7">
    <source>
        <dbReference type="ARBA" id="ARBA00023180"/>
    </source>
</evidence>
<accession>A0AAN9AL42</accession>
<dbReference type="AlphaFoldDB" id="A0AAN9AL42"/>